<sequence length="260" mass="28007">TEEMAAQKVNVLITGANRGLGLEMVSQMVKGSVAVSKLIACCRDPDGPGAEALQVLAKQHPDVISVVRLDTSDLSSIKECTQQAGALVGSEGLNLLVNNAGIMINTTLLDTTCEDMQKIFNTNVLGPMNMIKEFLPFLRAAAKASKISGMSTRKAAVICISSLLGSVEGTRQTYEYFSVLPYRVSKCALNMLTVCAAAELRKEEILFSLLHPGWVRTDMGGEKASIDAPESVQRMLDVMASMTEEQNGAFLDYHGQTVAW</sequence>
<dbReference type="PANTHER" id="PTHR43544">
    <property type="entry name" value="SHORT-CHAIN DEHYDROGENASE/REDUCTASE"/>
    <property type="match status" value="1"/>
</dbReference>
<reference evidence="1" key="3">
    <citation type="submission" date="2025-09" db="UniProtKB">
        <authorList>
            <consortium name="Ensembl"/>
        </authorList>
    </citation>
    <scope>IDENTIFICATION</scope>
</reference>
<protein>
    <submittedName>
        <fullName evidence="1">Zgc:112146</fullName>
    </submittedName>
</protein>
<dbReference type="PRINTS" id="PR00081">
    <property type="entry name" value="GDHRDH"/>
</dbReference>
<name>H3CYM2_TETNG</name>
<dbReference type="SUPFAM" id="SSF51735">
    <property type="entry name" value="NAD(P)-binding Rossmann-fold domains"/>
    <property type="match status" value="1"/>
</dbReference>
<dbReference type="InterPro" id="IPR051468">
    <property type="entry name" value="Fungal_SecMetab_SDRs"/>
</dbReference>
<dbReference type="GeneTree" id="ENSGT00940000166524"/>
<dbReference type="Ensembl" id="ENSTNIT00000013550.1">
    <property type="protein sequence ID" value="ENSTNIP00000013357.1"/>
    <property type="gene ID" value="ENSTNIG00000010449.1"/>
</dbReference>
<reference evidence="1" key="2">
    <citation type="submission" date="2025-08" db="UniProtKB">
        <authorList>
            <consortium name="Ensembl"/>
        </authorList>
    </citation>
    <scope>IDENTIFICATION</scope>
</reference>
<dbReference type="CDD" id="cd05325">
    <property type="entry name" value="carb_red_sniffer_like_SDR_c"/>
    <property type="match status" value="1"/>
</dbReference>
<dbReference type="AlphaFoldDB" id="H3CYM2"/>
<dbReference type="Pfam" id="PF00106">
    <property type="entry name" value="adh_short"/>
    <property type="match status" value="1"/>
</dbReference>
<evidence type="ECO:0000313" key="2">
    <source>
        <dbReference type="Proteomes" id="UP000007303"/>
    </source>
</evidence>
<accession>H3CYM2</accession>
<keyword evidence="2" id="KW-1185">Reference proteome</keyword>
<organism evidence="1 2">
    <name type="scientific">Tetraodon nigroviridis</name>
    <name type="common">Spotted green pufferfish</name>
    <name type="synonym">Chelonodon nigroviridis</name>
    <dbReference type="NCBI Taxonomy" id="99883"/>
    <lineage>
        <taxon>Eukaryota</taxon>
        <taxon>Metazoa</taxon>
        <taxon>Chordata</taxon>
        <taxon>Craniata</taxon>
        <taxon>Vertebrata</taxon>
        <taxon>Euteleostomi</taxon>
        <taxon>Actinopterygii</taxon>
        <taxon>Neopterygii</taxon>
        <taxon>Teleostei</taxon>
        <taxon>Neoteleostei</taxon>
        <taxon>Acanthomorphata</taxon>
        <taxon>Eupercaria</taxon>
        <taxon>Tetraodontiformes</taxon>
        <taxon>Tetradontoidea</taxon>
        <taxon>Tetraodontidae</taxon>
        <taxon>Tetraodon</taxon>
    </lineage>
</organism>
<reference evidence="2" key="1">
    <citation type="journal article" date="2004" name="Nature">
        <title>Genome duplication in the teleost fish Tetraodon nigroviridis reveals the early vertebrate proto-karyotype.</title>
        <authorList>
            <person name="Jaillon O."/>
            <person name="Aury J.-M."/>
            <person name="Brunet F."/>
            <person name="Petit J.-L."/>
            <person name="Stange-Thomann N."/>
            <person name="Mauceli E."/>
            <person name="Bouneau L."/>
            <person name="Fischer C."/>
            <person name="Ozouf-Costaz C."/>
            <person name="Bernot A."/>
            <person name="Nicaud S."/>
            <person name="Jaffe D."/>
            <person name="Fisher S."/>
            <person name="Lutfalla G."/>
            <person name="Dossat C."/>
            <person name="Segurens B."/>
            <person name="Dasilva C."/>
            <person name="Salanoubat M."/>
            <person name="Levy M."/>
            <person name="Boudet N."/>
            <person name="Castellano S."/>
            <person name="Anthouard V."/>
            <person name="Jubin C."/>
            <person name="Castelli V."/>
            <person name="Katinka M."/>
            <person name="Vacherie B."/>
            <person name="Biemont C."/>
            <person name="Skalli Z."/>
            <person name="Cattolico L."/>
            <person name="Poulain J."/>
            <person name="De Berardinis V."/>
            <person name="Cruaud C."/>
            <person name="Duprat S."/>
            <person name="Brottier P."/>
            <person name="Coutanceau J.-P."/>
            <person name="Gouzy J."/>
            <person name="Parra G."/>
            <person name="Lardier G."/>
            <person name="Chapple C."/>
            <person name="McKernan K.J."/>
            <person name="McEwan P."/>
            <person name="Bosak S."/>
            <person name="Kellis M."/>
            <person name="Volff J.-N."/>
            <person name="Guigo R."/>
            <person name="Zody M.C."/>
            <person name="Mesirov J."/>
            <person name="Lindblad-Toh K."/>
            <person name="Birren B."/>
            <person name="Nusbaum C."/>
            <person name="Kahn D."/>
            <person name="Robinson-Rechavi M."/>
            <person name="Laudet V."/>
            <person name="Schachter V."/>
            <person name="Quetier F."/>
            <person name="Saurin W."/>
            <person name="Scarpelli C."/>
            <person name="Wincker P."/>
            <person name="Lander E.S."/>
            <person name="Weissenbach J."/>
            <person name="Roest Crollius H."/>
        </authorList>
    </citation>
    <scope>NUCLEOTIDE SEQUENCE [LARGE SCALE GENOMIC DNA]</scope>
</reference>
<dbReference type="InParanoid" id="H3CYM2"/>
<proteinExistence type="predicted"/>
<dbReference type="Proteomes" id="UP000007303">
    <property type="component" value="Unassembled WGS sequence"/>
</dbReference>
<dbReference type="Gene3D" id="3.40.50.720">
    <property type="entry name" value="NAD(P)-binding Rossmann-like Domain"/>
    <property type="match status" value="1"/>
</dbReference>
<dbReference type="HOGENOM" id="CLU_010194_9_1_1"/>
<dbReference type="PANTHER" id="PTHR43544:SF33">
    <property type="entry name" value="C-FACTOR"/>
    <property type="match status" value="1"/>
</dbReference>
<dbReference type="InterPro" id="IPR002347">
    <property type="entry name" value="SDR_fam"/>
</dbReference>
<dbReference type="OMA" id="FANCPAY"/>
<dbReference type="GO" id="GO:0005737">
    <property type="term" value="C:cytoplasm"/>
    <property type="evidence" value="ECO:0007669"/>
    <property type="project" value="TreeGrafter"/>
</dbReference>
<dbReference type="InterPro" id="IPR036291">
    <property type="entry name" value="NAD(P)-bd_dom_sf"/>
</dbReference>
<dbReference type="GO" id="GO:0016491">
    <property type="term" value="F:oxidoreductase activity"/>
    <property type="evidence" value="ECO:0007669"/>
    <property type="project" value="TreeGrafter"/>
</dbReference>
<evidence type="ECO:0000313" key="1">
    <source>
        <dbReference type="Ensembl" id="ENSTNIP00000013357.1"/>
    </source>
</evidence>
<dbReference type="FunCoup" id="H3CYM2">
    <property type="interactions" value="1"/>
</dbReference>